<reference evidence="2" key="1">
    <citation type="submission" date="2021-01" db="EMBL/GenBank/DDBJ databases">
        <authorList>
            <person name="Corre E."/>
            <person name="Pelletier E."/>
            <person name="Niang G."/>
            <person name="Scheremetjew M."/>
            <person name="Finn R."/>
            <person name="Kale V."/>
            <person name="Holt S."/>
            <person name="Cochrane G."/>
            <person name="Meng A."/>
            <person name="Brown T."/>
            <person name="Cohen L."/>
        </authorList>
    </citation>
    <scope>NUCLEOTIDE SEQUENCE</scope>
    <source>
        <strain evidence="2">ATCC 50979</strain>
    </source>
</reference>
<sequence>MLLLKRGPGRPRKLGPMPKKEGKVSRKARVEAEAERRSREVAESYLPLDERGSDSYFDNFRGTPAAARAARWHLEEVNMLLDAFRHHANYLQQSYPLSPEAMNFKLVASMYNANFGSVRMRERTQFDVMRAYSNIFSLTKRRINMREPGAPRLSSDEVGHIFDDTAREYREILGIARDGFKAMLRALPAYRARWASFAEHTEPLQQPSTDQTIQVPEIVRLRGSQAPAGIVYRNVTQQLTPLPPPVPRPAAMPILVSSTTSLSRSGMITPPPPVPTPPPIMSTHSASPLLRRTPSPVPFVRQSVSSH</sequence>
<proteinExistence type="predicted"/>
<feature type="compositionally biased region" description="Pro residues" evidence="1">
    <location>
        <begin position="269"/>
        <end position="280"/>
    </location>
</feature>
<organism evidence="2">
    <name type="scientific">Sexangularia sp. CB-2014</name>
    <dbReference type="NCBI Taxonomy" id="1486929"/>
    <lineage>
        <taxon>Eukaryota</taxon>
        <taxon>Amoebozoa</taxon>
        <taxon>Tubulinea</taxon>
        <taxon>Elardia</taxon>
        <taxon>Arcellinida</taxon>
        <taxon>Arcellinida incertae sedis</taxon>
        <taxon>Sexangularia</taxon>
    </lineage>
</organism>
<feature type="region of interest" description="Disordered" evidence="1">
    <location>
        <begin position="1"/>
        <end position="36"/>
    </location>
</feature>
<protein>
    <submittedName>
        <fullName evidence="2">Uncharacterized protein</fullName>
    </submittedName>
</protein>
<feature type="compositionally biased region" description="Basic and acidic residues" evidence="1">
    <location>
        <begin position="18"/>
        <end position="36"/>
    </location>
</feature>
<feature type="region of interest" description="Disordered" evidence="1">
    <location>
        <begin position="261"/>
        <end position="307"/>
    </location>
</feature>
<name>A0A7S1VKC4_9EUKA</name>
<accession>A0A7S1VKC4</accession>
<evidence type="ECO:0000256" key="1">
    <source>
        <dbReference type="SAM" id="MobiDB-lite"/>
    </source>
</evidence>
<dbReference type="EMBL" id="HBGL01010860">
    <property type="protein sequence ID" value="CAD9301365.1"/>
    <property type="molecule type" value="Transcribed_RNA"/>
</dbReference>
<evidence type="ECO:0000313" key="2">
    <source>
        <dbReference type="EMBL" id="CAD9301365.1"/>
    </source>
</evidence>
<gene>
    <name evidence="2" type="ORF">SSP0437_LOCUS8456</name>
</gene>
<dbReference type="AlphaFoldDB" id="A0A7S1VKC4"/>